<keyword evidence="2" id="KW-1185">Reference proteome</keyword>
<proteinExistence type="predicted"/>
<gene>
    <name evidence="1" type="ORF">PY00075</name>
</gene>
<evidence type="ECO:0000313" key="2">
    <source>
        <dbReference type="Proteomes" id="UP000008553"/>
    </source>
</evidence>
<dbReference type="InParanoid" id="Q7RTB9"/>
<name>Q7RTB9_PLAYO</name>
<comment type="caution">
    <text evidence="1">The sequence shown here is derived from an EMBL/GenBank/DDBJ whole genome shotgun (WGS) entry which is preliminary data.</text>
</comment>
<dbReference type="EMBL" id="AABL01000021">
    <property type="protein sequence ID" value="EAA18438.1"/>
    <property type="molecule type" value="Genomic_DNA"/>
</dbReference>
<sequence>MEIRAVILFISFCAYNANIIIKNEFVKTKQYYNYEYNINRSNNYLLPHTYGIYAFPLDKITPIYSTFHCNNFSIHTCNFIYPYKHFVDS</sequence>
<accession>Q7RTB9</accession>
<dbReference type="PaxDb" id="73239-Q7RTB9"/>
<evidence type="ECO:0000313" key="1">
    <source>
        <dbReference type="EMBL" id="EAA18438.1"/>
    </source>
</evidence>
<organism evidence="1 2">
    <name type="scientific">Plasmodium yoelii yoelii</name>
    <dbReference type="NCBI Taxonomy" id="73239"/>
    <lineage>
        <taxon>Eukaryota</taxon>
        <taxon>Sar</taxon>
        <taxon>Alveolata</taxon>
        <taxon>Apicomplexa</taxon>
        <taxon>Aconoidasida</taxon>
        <taxon>Haemosporida</taxon>
        <taxon>Plasmodiidae</taxon>
        <taxon>Plasmodium</taxon>
        <taxon>Plasmodium (Vinckeia)</taxon>
    </lineage>
</organism>
<dbReference type="Proteomes" id="UP000008553">
    <property type="component" value="Unassembled WGS sequence"/>
</dbReference>
<protein>
    <submittedName>
        <fullName evidence="1">Uncharacterized protein</fullName>
    </submittedName>
</protein>
<dbReference type="AlphaFoldDB" id="Q7RTB9"/>
<reference evidence="1 2" key="1">
    <citation type="journal article" date="2002" name="Nature">
        <title>Genome sequence and comparative analysis of the model rodent malaria parasite Plasmodium yoelii yoelii.</title>
        <authorList>
            <person name="Carlton J.M."/>
            <person name="Angiuoli S.V."/>
            <person name="Suh B.B."/>
            <person name="Kooij T.W."/>
            <person name="Pertea M."/>
            <person name="Silva J.C."/>
            <person name="Ermolaeva M.D."/>
            <person name="Allen J.E."/>
            <person name="Selengut J.D."/>
            <person name="Koo H.L."/>
            <person name="Peterson J.D."/>
            <person name="Pop M."/>
            <person name="Kosack D.S."/>
            <person name="Shumway M.F."/>
            <person name="Bidwell S.L."/>
            <person name="Shallom S.J."/>
            <person name="van Aken S.E."/>
            <person name="Riedmuller S.B."/>
            <person name="Feldblyum T.V."/>
            <person name="Cho J.K."/>
            <person name="Quackenbush J."/>
            <person name="Sedegah M."/>
            <person name="Shoaibi A."/>
            <person name="Cummings L.M."/>
            <person name="Florens L."/>
            <person name="Yates J.R."/>
            <person name="Raine J.D."/>
            <person name="Sinden R.E."/>
            <person name="Harris M.A."/>
            <person name="Cunningham D.A."/>
            <person name="Preiser P.R."/>
            <person name="Bergman L.W."/>
            <person name="Vaidya A.B."/>
            <person name="van Lin L.H."/>
            <person name="Janse C.J."/>
            <person name="Waters A.P."/>
            <person name="Smith H.O."/>
            <person name="White O.R."/>
            <person name="Salzberg S.L."/>
            <person name="Venter J.C."/>
            <person name="Fraser C.M."/>
            <person name="Hoffman S.L."/>
            <person name="Gardner M.J."/>
            <person name="Carucci D.J."/>
        </authorList>
    </citation>
    <scope>NUCLEOTIDE SEQUENCE [LARGE SCALE GENOMIC DNA]</scope>
    <source>
        <strain evidence="1 2">17XNL</strain>
    </source>
</reference>